<dbReference type="AlphaFoldDB" id="A0A2P7SFB6"/>
<protein>
    <submittedName>
        <fullName evidence="6">LysR family transcriptional regulator</fullName>
    </submittedName>
</protein>
<keyword evidence="3" id="KW-0238">DNA-binding</keyword>
<feature type="domain" description="HTH lysR-type" evidence="5">
    <location>
        <begin position="2"/>
        <end position="59"/>
    </location>
</feature>
<sequence>MLNLNDLHFFAQAVDHGGFAAAARRLGCPKSTVSKRVAALEASLGAQLIHRNSRNFTLTDVGRDVYDHARAAIIEAEAVETVVQRRLAEPSGIVRITASVPDARFRLGHRLPVLARRYPKLRIQLHVTDRFVDLVQDGFDIALRSHFAPLPDSDLVQRRMSEEPITLAAAPSYLAERGEPATPEALADHDGLMSNIAMKAWRLHDAHGRAVEVAPQPRLHADESVPLLMAAEAGLGIVCLPELISTEWVRQGRLVRVLPAWTAGHVTTTILTPHKRGQLPAVRAVIDFLLQKEPNGKVTGEGFEPPSI</sequence>
<dbReference type="CDD" id="cd08422">
    <property type="entry name" value="PBP2_CrgA_like"/>
    <property type="match status" value="1"/>
</dbReference>
<dbReference type="Gene3D" id="1.10.10.10">
    <property type="entry name" value="Winged helix-like DNA-binding domain superfamily/Winged helix DNA-binding domain"/>
    <property type="match status" value="1"/>
</dbReference>
<keyword evidence="7" id="KW-1185">Reference proteome</keyword>
<dbReference type="PANTHER" id="PTHR30537:SF31">
    <property type="entry name" value="TRANSCRIPTIONAL REGULATOR, LYSR FAMILY"/>
    <property type="match status" value="1"/>
</dbReference>
<dbReference type="GO" id="GO:0043565">
    <property type="term" value="F:sequence-specific DNA binding"/>
    <property type="evidence" value="ECO:0007669"/>
    <property type="project" value="TreeGrafter"/>
</dbReference>
<dbReference type="EMBL" id="PXYL01000004">
    <property type="protein sequence ID" value="PSJ61204.1"/>
    <property type="molecule type" value="Genomic_DNA"/>
</dbReference>
<dbReference type="InterPro" id="IPR058163">
    <property type="entry name" value="LysR-type_TF_proteobact-type"/>
</dbReference>
<evidence type="ECO:0000313" key="6">
    <source>
        <dbReference type="EMBL" id="PSJ61204.1"/>
    </source>
</evidence>
<keyword evidence="4" id="KW-0804">Transcription</keyword>
<dbReference type="SUPFAM" id="SSF53850">
    <property type="entry name" value="Periplasmic binding protein-like II"/>
    <property type="match status" value="1"/>
</dbReference>
<comment type="caution">
    <text evidence="6">The sequence shown here is derived from an EMBL/GenBank/DDBJ whole genome shotgun (WGS) entry which is preliminary data.</text>
</comment>
<gene>
    <name evidence="6" type="ORF">C7I85_08945</name>
</gene>
<evidence type="ECO:0000259" key="5">
    <source>
        <dbReference type="PROSITE" id="PS50931"/>
    </source>
</evidence>
<dbReference type="GO" id="GO:0006351">
    <property type="term" value="P:DNA-templated transcription"/>
    <property type="evidence" value="ECO:0007669"/>
    <property type="project" value="TreeGrafter"/>
</dbReference>
<reference evidence="6 7" key="1">
    <citation type="submission" date="2018-03" db="EMBL/GenBank/DDBJ databases">
        <title>The draft genome of Mesorhizobium soli JCM 19897.</title>
        <authorList>
            <person name="Li L."/>
            <person name="Liu L."/>
            <person name="Liang L."/>
            <person name="Wang T."/>
            <person name="Zhang X."/>
        </authorList>
    </citation>
    <scope>NUCLEOTIDE SEQUENCE [LARGE SCALE GENOMIC DNA]</scope>
    <source>
        <strain evidence="6 7">JCM 19897</strain>
    </source>
</reference>
<dbReference type="FunFam" id="1.10.10.10:FF:000001">
    <property type="entry name" value="LysR family transcriptional regulator"/>
    <property type="match status" value="1"/>
</dbReference>
<dbReference type="Proteomes" id="UP000240653">
    <property type="component" value="Unassembled WGS sequence"/>
</dbReference>
<evidence type="ECO:0000256" key="1">
    <source>
        <dbReference type="ARBA" id="ARBA00009437"/>
    </source>
</evidence>
<comment type="similarity">
    <text evidence="1">Belongs to the LysR transcriptional regulatory family.</text>
</comment>
<dbReference type="SUPFAM" id="SSF46785">
    <property type="entry name" value="Winged helix' DNA-binding domain"/>
    <property type="match status" value="1"/>
</dbReference>
<dbReference type="Pfam" id="PF00126">
    <property type="entry name" value="HTH_1"/>
    <property type="match status" value="1"/>
</dbReference>
<dbReference type="OrthoDB" id="9786526at2"/>
<evidence type="ECO:0000256" key="2">
    <source>
        <dbReference type="ARBA" id="ARBA00023015"/>
    </source>
</evidence>
<dbReference type="GO" id="GO:0003700">
    <property type="term" value="F:DNA-binding transcription factor activity"/>
    <property type="evidence" value="ECO:0007669"/>
    <property type="project" value="InterPro"/>
</dbReference>
<dbReference type="RefSeq" id="WP_106723635.1">
    <property type="nucleotide sequence ID" value="NZ_PXYL01000004.1"/>
</dbReference>
<dbReference type="PROSITE" id="PS50931">
    <property type="entry name" value="HTH_LYSR"/>
    <property type="match status" value="1"/>
</dbReference>
<dbReference type="InterPro" id="IPR000847">
    <property type="entry name" value="LysR_HTH_N"/>
</dbReference>
<dbReference type="InterPro" id="IPR036390">
    <property type="entry name" value="WH_DNA-bd_sf"/>
</dbReference>
<dbReference type="Gene3D" id="3.40.190.290">
    <property type="match status" value="1"/>
</dbReference>
<organism evidence="6 7">
    <name type="scientific">Pseudaminobacter soli</name>
    <name type="common">ex Li et al. 2025</name>
    <dbReference type="NCBI Taxonomy" id="1295366"/>
    <lineage>
        <taxon>Bacteria</taxon>
        <taxon>Pseudomonadati</taxon>
        <taxon>Pseudomonadota</taxon>
        <taxon>Alphaproteobacteria</taxon>
        <taxon>Hyphomicrobiales</taxon>
        <taxon>Phyllobacteriaceae</taxon>
        <taxon>Pseudaminobacter</taxon>
    </lineage>
</organism>
<name>A0A2P7SFB6_9HYPH</name>
<dbReference type="InterPro" id="IPR005119">
    <property type="entry name" value="LysR_subst-bd"/>
</dbReference>
<accession>A0A2P7SFB6</accession>
<dbReference type="Pfam" id="PF03466">
    <property type="entry name" value="LysR_substrate"/>
    <property type="match status" value="1"/>
</dbReference>
<keyword evidence="2" id="KW-0805">Transcription regulation</keyword>
<dbReference type="InterPro" id="IPR036388">
    <property type="entry name" value="WH-like_DNA-bd_sf"/>
</dbReference>
<evidence type="ECO:0000256" key="4">
    <source>
        <dbReference type="ARBA" id="ARBA00023163"/>
    </source>
</evidence>
<proteinExistence type="inferred from homology"/>
<evidence type="ECO:0000256" key="3">
    <source>
        <dbReference type="ARBA" id="ARBA00023125"/>
    </source>
</evidence>
<evidence type="ECO:0000313" key="7">
    <source>
        <dbReference type="Proteomes" id="UP000240653"/>
    </source>
</evidence>
<dbReference type="PANTHER" id="PTHR30537">
    <property type="entry name" value="HTH-TYPE TRANSCRIPTIONAL REGULATOR"/>
    <property type="match status" value="1"/>
</dbReference>